<evidence type="ECO:0000313" key="1">
    <source>
        <dbReference type="EMBL" id="GGJ91738.1"/>
    </source>
</evidence>
<dbReference type="AlphaFoldDB" id="A0A917PTE8"/>
<accession>A0A917PTE8</accession>
<reference evidence="1" key="2">
    <citation type="submission" date="2020-09" db="EMBL/GenBank/DDBJ databases">
        <authorList>
            <person name="Sun Q."/>
            <person name="Ohkuma M."/>
        </authorList>
    </citation>
    <scope>NUCLEOTIDE SEQUENCE</scope>
    <source>
        <strain evidence="1">JCM 30078</strain>
    </source>
</reference>
<protein>
    <submittedName>
        <fullName evidence="1">Acetylglucosaminylphosphatidylinositol deacetylase</fullName>
    </submittedName>
</protein>
<dbReference type="InterPro" id="IPR003737">
    <property type="entry name" value="GlcNAc_PI_deacetylase-related"/>
</dbReference>
<dbReference type="RefSeq" id="WP_188982754.1">
    <property type="nucleotide sequence ID" value="NZ_BMPO01000003.1"/>
</dbReference>
<keyword evidence="2" id="KW-1185">Reference proteome</keyword>
<dbReference type="EMBL" id="BMPO01000003">
    <property type="protein sequence ID" value="GGJ91738.1"/>
    <property type="molecule type" value="Genomic_DNA"/>
</dbReference>
<name>A0A917PTE8_9PSED</name>
<dbReference type="Gene3D" id="3.40.50.10320">
    <property type="entry name" value="LmbE-like"/>
    <property type="match status" value="1"/>
</dbReference>
<dbReference type="SUPFAM" id="SSF102588">
    <property type="entry name" value="LmbE-like"/>
    <property type="match status" value="1"/>
</dbReference>
<organism evidence="1 2">
    <name type="scientific">Pseudomonas matsuisoli</name>
    <dbReference type="NCBI Taxonomy" id="1515666"/>
    <lineage>
        <taxon>Bacteria</taxon>
        <taxon>Pseudomonadati</taxon>
        <taxon>Pseudomonadota</taxon>
        <taxon>Gammaproteobacteria</taxon>
        <taxon>Pseudomonadales</taxon>
        <taxon>Pseudomonadaceae</taxon>
        <taxon>Pseudomonas</taxon>
    </lineage>
</organism>
<proteinExistence type="predicted"/>
<dbReference type="PANTHER" id="PTHR12993">
    <property type="entry name" value="N-ACETYLGLUCOSAMINYL-PHOSPHATIDYLINOSITOL DE-N-ACETYLASE-RELATED"/>
    <property type="match status" value="1"/>
</dbReference>
<dbReference type="GO" id="GO:0016811">
    <property type="term" value="F:hydrolase activity, acting on carbon-nitrogen (but not peptide) bonds, in linear amides"/>
    <property type="evidence" value="ECO:0007669"/>
    <property type="project" value="TreeGrafter"/>
</dbReference>
<evidence type="ECO:0000313" key="2">
    <source>
        <dbReference type="Proteomes" id="UP000635983"/>
    </source>
</evidence>
<reference evidence="1" key="1">
    <citation type="journal article" date="2014" name="Int. J. Syst. Evol. Microbiol.">
        <title>Complete genome sequence of Corynebacterium casei LMG S-19264T (=DSM 44701T), isolated from a smear-ripened cheese.</title>
        <authorList>
            <consortium name="US DOE Joint Genome Institute (JGI-PGF)"/>
            <person name="Walter F."/>
            <person name="Albersmeier A."/>
            <person name="Kalinowski J."/>
            <person name="Ruckert C."/>
        </authorList>
    </citation>
    <scope>NUCLEOTIDE SEQUENCE</scope>
    <source>
        <strain evidence="1">JCM 30078</strain>
    </source>
</reference>
<dbReference type="Pfam" id="PF02585">
    <property type="entry name" value="PIG-L"/>
    <property type="match status" value="1"/>
</dbReference>
<dbReference type="PANTHER" id="PTHR12993:SF29">
    <property type="entry name" value="BLR3841 PROTEIN"/>
    <property type="match status" value="1"/>
</dbReference>
<gene>
    <name evidence="1" type="ORF">GCM10009304_16920</name>
</gene>
<dbReference type="Proteomes" id="UP000635983">
    <property type="component" value="Unassembled WGS sequence"/>
</dbReference>
<dbReference type="InterPro" id="IPR024078">
    <property type="entry name" value="LmbE-like_dom_sf"/>
</dbReference>
<comment type="caution">
    <text evidence="1">The sequence shown here is derived from an EMBL/GenBank/DDBJ whole genome shotgun (WGS) entry which is preliminary data.</text>
</comment>
<sequence>MASVGSRQIVGEGTSYRDWASWNGFDTMLRLDVANLIEPGSRAIIVAPHPDDEVLGCGGLMQALAALKRQTLLVAVTDGGGSHPGSKQWPQEKLLENRPTETLDALSRLDIDLPAVHRLGIPDGGVAQGESELIKKLLALIEPGDTVFATWEFDGHPDHEATGRAARRACELTGTRCVQVPVWTWHWARPGDPRVPWQHARRLDLDDKALERKRHAMTAFESQIHPDPSTGAEPILSPDALERLFRPWEIYFV</sequence>